<feature type="transmembrane region" description="Helical" evidence="6">
    <location>
        <begin position="45"/>
        <end position="64"/>
    </location>
</feature>
<feature type="transmembrane region" description="Helical" evidence="6">
    <location>
        <begin position="377"/>
        <end position="397"/>
    </location>
</feature>
<evidence type="ECO:0000313" key="7">
    <source>
        <dbReference type="EMBL" id="RPF70544.1"/>
    </source>
</evidence>
<keyword evidence="3 6" id="KW-0812">Transmembrane</keyword>
<evidence type="ECO:0000256" key="3">
    <source>
        <dbReference type="ARBA" id="ARBA00022692"/>
    </source>
</evidence>
<evidence type="ECO:0000256" key="6">
    <source>
        <dbReference type="SAM" id="Phobius"/>
    </source>
</evidence>
<keyword evidence="2" id="KW-1003">Cell membrane</keyword>
<feature type="transmembrane region" description="Helical" evidence="6">
    <location>
        <begin position="231"/>
        <end position="250"/>
    </location>
</feature>
<proteinExistence type="predicted"/>
<dbReference type="EMBL" id="RPFZ01000001">
    <property type="protein sequence ID" value="RPF70544.1"/>
    <property type="molecule type" value="Genomic_DNA"/>
</dbReference>
<dbReference type="InterPro" id="IPR002797">
    <property type="entry name" value="Polysacc_synth"/>
</dbReference>
<evidence type="ECO:0000256" key="4">
    <source>
        <dbReference type="ARBA" id="ARBA00022989"/>
    </source>
</evidence>
<feature type="transmembrane region" description="Helical" evidence="6">
    <location>
        <begin position="130"/>
        <end position="150"/>
    </location>
</feature>
<dbReference type="InterPro" id="IPR050833">
    <property type="entry name" value="Poly_Biosynth_Transport"/>
</dbReference>
<accession>A0A3N5CNM5</accession>
<keyword evidence="5 6" id="KW-0472">Membrane</keyword>
<evidence type="ECO:0000256" key="1">
    <source>
        <dbReference type="ARBA" id="ARBA00004651"/>
    </source>
</evidence>
<gene>
    <name evidence="7" type="ORF">EG799_02090</name>
</gene>
<keyword evidence="8" id="KW-1185">Reference proteome</keyword>
<feature type="transmembrane region" description="Helical" evidence="6">
    <location>
        <begin position="345"/>
        <end position="365"/>
    </location>
</feature>
<name>A0A3N5CNM5_9SPHN</name>
<keyword evidence="4 6" id="KW-1133">Transmembrane helix</keyword>
<feature type="transmembrane region" description="Helical" evidence="6">
    <location>
        <begin position="311"/>
        <end position="333"/>
    </location>
</feature>
<feature type="transmembrane region" description="Helical" evidence="6">
    <location>
        <begin position="270"/>
        <end position="290"/>
    </location>
</feature>
<comment type="caution">
    <text evidence="7">The sequence shown here is derived from an EMBL/GenBank/DDBJ whole genome shotgun (WGS) entry which is preliminary data.</text>
</comment>
<dbReference type="GO" id="GO:0005886">
    <property type="term" value="C:plasma membrane"/>
    <property type="evidence" value="ECO:0007669"/>
    <property type="project" value="UniProtKB-SubCell"/>
</dbReference>
<feature type="transmembrane region" description="Helical" evidence="6">
    <location>
        <begin position="190"/>
        <end position="211"/>
    </location>
</feature>
<dbReference type="Proteomes" id="UP000275232">
    <property type="component" value="Unassembled WGS sequence"/>
</dbReference>
<evidence type="ECO:0000256" key="2">
    <source>
        <dbReference type="ARBA" id="ARBA00022475"/>
    </source>
</evidence>
<evidence type="ECO:0000313" key="8">
    <source>
        <dbReference type="Proteomes" id="UP000275232"/>
    </source>
</evidence>
<feature type="transmembrane region" description="Helical" evidence="6">
    <location>
        <begin position="157"/>
        <end position="178"/>
    </location>
</feature>
<dbReference type="Pfam" id="PF01943">
    <property type="entry name" value="Polysacc_synt"/>
    <property type="match status" value="1"/>
</dbReference>
<evidence type="ECO:0000256" key="5">
    <source>
        <dbReference type="ARBA" id="ARBA00023136"/>
    </source>
</evidence>
<sequence length="434" mass="45593">MLKRIASADFSQLLANSGKLFGGNAGASALNLVAVALIGKALGPAAFGIFAMFVATAQIVSELANLNSWQAIISFSGHAVADKDDARLGEIVRFSALCDILAHLGFVAIATMGIAIALRLSLFPAQLEPLAFLILIPLIADAVTASATGILRLFNRFGYLSFSAPVGPAVTVVGALWLTWQGGSLDDFVAMAIAAMAIPPMIVLIGAIAVLRRQGISLTGPAMRDERGGFLRFLLVTNLNSTLTLIVRRVDILVVGGLGSAYSAGIYRVAKAIGSVTGLLQTPFYVAIFPQIARLVGQRDEGGIRRLSRQAALLMGGVNLAILAGFLVLGSFFLDLVFGANYADAWPVALVYLAGMVFTGLALPLNPIVMAMKRPSLTLVAHIAANTLFLLLCLPLVPQLGALGAALAFALQSLLWFVLMLRFANRSLAESTQC</sequence>
<organism evidence="7 8">
    <name type="scientific">Aurantiacibacter spongiae</name>
    <dbReference type="NCBI Taxonomy" id="2488860"/>
    <lineage>
        <taxon>Bacteria</taxon>
        <taxon>Pseudomonadati</taxon>
        <taxon>Pseudomonadota</taxon>
        <taxon>Alphaproteobacteria</taxon>
        <taxon>Sphingomonadales</taxon>
        <taxon>Erythrobacteraceae</taxon>
        <taxon>Aurantiacibacter</taxon>
    </lineage>
</organism>
<dbReference type="AlphaFoldDB" id="A0A3N5CNM5"/>
<dbReference type="PANTHER" id="PTHR30250">
    <property type="entry name" value="PST FAMILY PREDICTED COLANIC ACID TRANSPORTER"/>
    <property type="match status" value="1"/>
</dbReference>
<protein>
    <submittedName>
        <fullName evidence="7">Lipopolysaccharide biosynthesis protein</fullName>
    </submittedName>
</protein>
<feature type="transmembrane region" description="Helical" evidence="6">
    <location>
        <begin position="20"/>
        <end position="39"/>
    </location>
</feature>
<feature type="transmembrane region" description="Helical" evidence="6">
    <location>
        <begin position="403"/>
        <end position="421"/>
    </location>
</feature>
<dbReference type="PANTHER" id="PTHR30250:SF11">
    <property type="entry name" value="O-ANTIGEN TRANSPORTER-RELATED"/>
    <property type="match status" value="1"/>
</dbReference>
<dbReference type="OrthoDB" id="493991at2"/>
<comment type="subcellular location">
    <subcellularLocation>
        <location evidence="1">Cell membrane</location>
        <topology evidence="1">Multi-pass membrane protein</topology>
    </subcellularLocation>
</comment>
<dbReference type="RefSeq" id="WP_123878116.1">
    <property type="nucleotide sequence ID" value="NZ_RPFZ01000001.1"/>
</dbReference>
<reference evidence="7 8" key="1">
    <citation type="submission" date="2018-11" db="EMBL/GenBank/DDBJ databases">
        <title>Erythrobacter spongiae sp. nov., isolated from a marine sponge.</title>
        <authorList>
            <person name="Zhuang L."/>
            <person name="Luo L."/>
        </authorList>
    </citation>
    <scope>NUCLEOTIDE SEQUENCE [LARGE SCALE GENOMIC DNA]</scope>
    <source>
        <strain evidence="7 8">HN-E23</strain>
    </source>
</reference>
<feature type="transmembrane region" description="Helical" evidence="6">
    <location>
        <begin position="96"/>
        <end position="118"/>
    </location>
</feature>